<dbReference type="InterPro" id="IPR001611">
    <property type="entry name" value="Leu-rich_rpt"/>
</dbReference>
<keyword evidence="17" id="KW-1185">Reference proteome</keyword>
<dbReference type="InterPro" id="IPR023415">
    <property type="entry name" value="LDLR_class-A_CS"/>
</dbReference>
<dbReference type="Gene3D" id="3.80.10.10">
    <property type="entry name" value="Ribonuclease Inhibitor"/>
    <property type="match status" value="2"/>
</dbReference>
<evidence type="ECO:0000256" key="6">
    <source>
        <dbReference type="ARBA" id="ARBA00022737"/>
    </source>
</evidence>
<gene>
    <name evidence="16" type="ORF">OFUS_LOCUS23278</name>
</gene>
<evidence type="ECO:0000313" key="16">
    <source>
        <dbReference type="EMBL" id="CAH1799243.1"/>
    </source>
</evidence>
<dbReference type="Pfam" id="PF13855">
    <property type="entry name" value="LRR_8"/>
    <property type="match status" value="3"/>
</dbReference>
<dbReference type="InterPro" id="IPR017452">
    <property type="entry name" value="GPCR_Rhodpsn_7TM"/>
</dbReference>
<dbReference type="GO" id="GO:0008528">
    <property type="term" value="F:G protein-coupled peptide receptor activity"/>
    <property type="evidence" value="ECO:0007669"/>
    <property type="project" value="TreeGrafter"/>
</dbReference>
<dbReference type="PROSITE" id="PS01209">
    <property type="entry name" value="LDLRA_1"/>
    <property type="match status" value="1"/>
</dbReference>
<evidence type="ECO:0000256" key="8">
    <source>
        <dbReference type="ARBA" id="ARBA00023040"/>
    </source>
</evidence>
<organism evidence="16 17">
    <name type="scientific">Owenia fusiformis</name>
    <name type="common">Polychaete worm</name>
    <dbReference type="NCBI Taxonomy" id="6347"/>
    <lineage>
        <taxon>Eukaryota</taxon>
        <taxon>Metazoa</taxon>
        <taxon>Spiralia</taxon>
        <taxon>Lophotrochozoa</taxon>
        <taxon>Annelida</taxon>
        <taxon>Polychaeta</taxon>
        <taxon>Sedentaria</taxon>
        <taxon>Canalipalpata</taxon>
        <taxon>Sabellida</taxon>
        <taxon>Oweniida</taxon>
        <taxon>Oweniidae</taxon>
        <taxon>Owenia</taxon>
    </lineage>
</organism>
<comment type="caution">
    <text evidence="16">The sequence shown here is derived from an EMBL/GenBank/DDBJ whole genome shotgun (WGS) entry which is preliminary data.</text>
</comment>
<evidence type="ECO:0000256" key="10">
    <source>
        <dbReference type="ARBA" id="ARBA00023157"/>
    </source>
</evidence>
<keyword evidence="11 15" id="KW-0675">Receptor</keyword>
<comment type="caution">
    <text evidence="14">Lacks conserved residue(s) required for the propagation of feature annotation.</text>
</comment>
<dbReference type="Gene3D" id="4.10.400.10">
    <property type="entry name" value="Low-density Lipoprotein Receptor"/>
    <property type="match status" value="1"/>
</dbReference>
<dbReference type="SUPFAM" id="SSF81321">
    <property type="entry name" value="Family A G protein-coupled receptor-like"/>
    <property type="match status" value="1"/>
</dbReference>
<sequence length="860" mass="98261">MRWCSAIYPAALVTFTVWISCKGDYTQCSMDEWPCNGTNVCIEKRKLCNDVRDCEMGDDEMDCSDHDADEYWNQLFPKRPDEDWHREVSVNGQQNKRCDSVNVPTECICTQSMKIFCKNKELRDVPSNIPATTTVLDISGNRIDLLRQEHLSNLTNLKELLIMQSDVVSIAHDAFRDLAELTKLHLQSNLLTKIPNALFENTSLREISLSYNSLGELRKGYFKGLHNLKILRLDNCGIKLIEEGTFSELPALQQLYLGTNRIGTIVRSTFDNLSNLRQLYLNENSISMIEAKSFLHLTKLRHLVMHGNFIKVIKKETFLNLKSLLFLDLNTNKIASIEAGSMSSLRSLTSLDLSQNKLTELEVPFGIFRQMKNLSFIYFDDFTMCVYALHVRNCYPKGDGISSMENLLENGILRISVWVVASLACIGNFIVLLGRILIKEDNQIHSFFIKNLALSDLFMGIYLFIIASKDIMYRGEYLLKLKTEWRGSWQCNLAGVLSTVSSEVSVLTLTVITFDRYISIMYPLHLKKRSIATAYTIMLVIWLLCCVLTTMPLFPSDYFGDTFYSSNGVCLPLHVHNPYENGWEYSLFLFVAINFAAFLFISYAYALMFATIRRSQMSLRSTQENQETSLMKRFFFIVMTDFICWIPIIIIKIAALSGAKINKGFYGWVAIFILPVNSALNPILYTLTTKLFKKHFMSRVYRVFWRSNRPADAIETRASGGSVLVRRISSRSSQVVEFDSIPRRDSSLMSRSSRGSSNKSGNKYTNGIQYCARCKSMHSVNSHRPVYRYQDRSENRNSDQSPGLNRELSWKGINPCCASSTMKSPSSSTYTASLTCIVSPERNLEQDQVKMSLMKHHDDC</sequence>
<dbReference type="InterPro" id="IPR000276">
    <property type="entry name" value="GPCR_Rhodpsn"/>
</dbReference>
<dbReference type="InterPro" id="IPR002172">
    <property type="entry name" value="LDrepeatLR_classA_rpt"/>
</dbReference>
<dbReference type="Gene3D" id="1.20.1070.10">
    <property type="entry name" value="Rhodopsin 7-helix transmembrane proteins"/>
    <property type="match status" value="1"/>
</dbReference>
<dbReference type="PROSITE" id="PS00237">
    <property type="entry name" value="G_PROTEIN_RECEP_F1_1"/>
    <property type="match status" value="1"/>
</dbReference>
<keyword evidence="9" id="KW-0472">Membrane</keyword>
<keyword evidence="8 15" id="KW-0297">G-protein coupled receptor</keyword>
<evidence type="ECO:0000313" key="17">
    <source>
        <dbReference type="Proteomes" id="UP000749559"/>
    </source>
</evidence>
<evidence type="ECO:0000256" key="2">
    <source>
        <dbReference type="ARBA" id="ARBA00022475"/>
    </source>
</evidence>
<evidence type="ECO:0000256" key="1">
    <source>
        <dbReference type="ARBA" id="ARBA00004651"/>
    </source>
</evidence>
<dbReference type="SMART" id="SM00369">
    <property type="entry name" value="LRR_TYP"/>
    <property type="match status" value="9"/>
</dbReference>
<dbReference type="Pfam" id="PF00001">
    <property type="entry name" value="7tm_1"/>
    <property type="match status" value="1"/>
</dbReference>
<keyword evidence="7" id="KW-1133">Transmembrane helix</keyword>
<name>A0A8J1TC29_OWEFU</name>
<dbReference type="SUPFAM" id="SSF52058">
    <property type="entry name" value="L domain-like"/>
    <property type="match status" value="1"/>
</dbReference>
<keyword evidence="2" id="KW-1003">Cell membrane</keyword>
<dbReference type="InterPro" id="IPR032675">
    <property type="entry name" value="LRR_dom_sf"/>
</dbReference>
<dbReference type="PROSITE" id="PS50262">
    <property type="entry name" value="G_PROTEIN_RECEP_F1_2"/>
    <property type="match status" value="1"/>
</dbReference>
<keyword evidence="12" id="KW-0325">Glycoprotein</keyword>
<accession>A0A8J1TC29</accession>
<dbReference type="PROSITE" id="PS51257">
    <property type="entry name" value="PROKAR_LIPOPROTEIN"/>
    <property type="match status" value="1"/>
</dbReference>
<evidence type="ECO:0000256" key="7">
    <source>
        <dbReference type="ARBA" id="ARBA00022989"/>
    </source>
</evidence>
<dbReference type="GO" id="GO:0005886">
    <property type="term" value="C:plasma membrane"/>
    <property type="evidence" value="ECO:0007669"/>
    <property type="project" value="UniProtKB-SubCell"/>
</dbReference>
<dbReference type="PANTHER" id="PTHR24372">
    <property type="entry name" value="GLYCOPROTEIN HORMONE RECEPTOR"/>
    <property type="match status" value="1"/>
</dbReference>
<proteinExistence type="inferred from homology"/>
<dbReference type="PRINTS" id="PR00237">
    <property type="entry name" value="GPCRRHODOPSN"/>
</dbReference>
<dbReference type="EMBL" id="CAIIXF020000011">
    <property type="protein sequence ID" value="CAH1799243.1"/>
    <property type="molecule type" value="Genomic_DNA"/>
</dbReference>
<evidence type="ECO:0000256" key="12">
    <source>
        <dbReference type="ARBA" id="ARBA00023180"/>
    </source>
</evidence>
<dbReference type="InterPro" id="IPR003591">
    <property type="entry name" value="Leu-rich_rpt_typical-subtyp"/>
</dbReference>
<dbReference type="InterPro" id="IPR008112">
    <property type="entry name" value="Relaxin_rcpt"/>
</dbReference>
<keyword evidence="13 15" id="KW-0807">Transducer</keyword>
<reference evidence="16" key="1">
    <citation type="submission" date="2022-03" db="EMBL/GenBank/DDBJ databases">
        <authorList>
            <person name="Martin C."/>
        </authorList>
    </citation>
    <scope>NUCLEOTIDE SEQUENCE</scope>
</reference>
<evidence type="ECO:0000256" key="9">
    <source>
        <dbReference type="ARBA" id="ARBA00023136"/>
    </source>
</evidence>
<evidence type="ECO:0000256" key="13">
    <source>
        <dbReference type="ARBA" id="ARBA00023224"/>
    </source>
</evidence>
<evidence type="ECO:0000256" key="14">
    <source>
        <dbReference type="PROSITE-ProRule" id="PRU00124"/>
    </source>
</evidence>
<evidence type="ECO:0000256" key="11">
    <source>
        <dbReference type="ARBA" id="ARBA00023170"/>
    </source>
</evidence>
<evidence type="ECO:0000256" key="15">
    <source>
        <dbReference type="RuleBase" id="RU000688"/>
    </source>
</evidence>
<dbReference type="FunFam" id="1.20.1070.10:FF:000023">
    <property type="entry name" value="Relaxin family peptide receptor 1"/>
    <property type="match status" value="1"/>
</dbReference>
<dbReference type="AlphaFoldDB" id="A0A8J1TC29"/>
<keyword evidence="4 15" id="KW-0812">Transmembrane</keyword>
<keyword evidence="5" id="KW-0732">Signal</keyword>
<keyword evidence="10 14" id="KW-1015">Disulfide bond</keyword>
<evidence type="ECO:0000256" key="3">
    <source>
        <dbReference type="ARBA" id="ARBA00022614"/>
    </source>
</evidence>
<dbReference type="OrthoDB" id="2101615at2759"/>
<dbReference type="FunFam" id="3.80.10.10:FF:000770">
    <property type="entry name" value="Uncharacterized protein"/>
    <property type="match status" value="1"/>
</dbReference>
<comment type="similarity">
    <text evidence="15">Belongs to the G-protein coupled receptor 1 family.</text>
</comment>
<dbReference type="Proteomes" id="UP000749559">
    <property type="component" value="Unassembled WGS sequence"/>
</dbReference>
<dbReference type="InterPro" id="IPR036055">
    <property type="entry name" value="LDL_receptor-like_sf"/>
</dbReference>
<evidence type="ECO:0000256" key="5">
    <source>
        <dbReference type="ARBA" id="ARBA00022729"/>
    </source>
</evidence>
<keyword evidence="6" id="KW-0677">Repeat</keyword>
<feature type="disulfide bond" evidence="14">
    <location>
        <begin position="48"/>
        <end position="63"/>
    </location>
</feature>
<dbReference type="GO" id="GO:0009755">
    <property type="term" value="P:hormone-mediated signaling pathway"/>
    <property type="evidence" value="ECO:0007669"/>
    <property type="project" value="TreeGrafter"/>
</dbReference>
<dbReference type="PROSITE" id="PS50068">
    <property type="entry name" value="LDLRA_2"/>
    <property type="match status" value="1"/>
</dbReference>
<dbReference type="PANTHER" id="PTHR24372:SF80">
    <property type="entry name" value="FI21465P1-RELATED"/>
    <property type="match status" value="1"/>
</dbReference>
<evidence type="ECO:0000256" key="4">
    <source>
        <dbReference type="ARBA" id="ARBA00022692"/>
    </source>
</evidence>
<dbReference type="PRINTS" id="PR01739">
    <property type="entry name" value="RELAXINR"/>
</dbReference>
<keyword evidence="3" id="KW-0433">Leucine-rich repeat</keyword>
<comment type="subcellular location">
    <subcellularLocation>
        <location evidence="1">Cell membrane</location>
        <topology evidence="1">Multi-pass membrane protein</topology>
    </subcellularLocation>
</comment>
<protein>
    <submittedName>
        <fullName evidence="16">Uncharacterized protein</fullName>
    </submittedName>
</protein>
<dbReference type="SMART" id="SM00365">
    <property type="entry name" value="LRR_SD22"/>
    <property type="match status" value="6"/>
</dbReference>
<dbReference type="SMART" id="SM00192">
    <property type="entry name" value="LDLa"/>
    <property type="match status" value="1"/>
</dbReference>
<dbReference type="PROSITE" id="PS51450">
    <property type="entry name" value="LRR"/>
    <property type="match status" value="3"/>
</dbReference>
<dbReference type="SUPFAM" id="SSF57424">
    <property type="entry name" value="LDL receptor-like module"/>
    <property type="match status" value="1"/>
</dbReference>
<dbReference type="CDD" id="cd15137">
    <property type="entry name" value="7tmA_Relaxin_R"/>
    <property type="match status" value="1"/>
</dbReference>
<dbReference type="GO" id="GO:0007189">
    <property type="term" value="P:adenylate cyclase-activating G protein-coupled receptor signaling pathway"/>
    <property type="evidence" value="ECO:0007669"/>
    <property type="project" value="TreeGrafter"/>
</dbReference>